<proteinExistence type="predicted"/>
<organism evidence="1 2">
    <name type="scientific">Mycena metata</name>
    <dbReference type="NCBI Taxonomy" id="1033252"/>
    <lineage>
        <taxon>Eukaryota</taxon>
        <taxon>Fungi</taxon>
        <taxon>Dikarya</taxon>
        <taxon>Basidiomycota</taxon>
        <taxon>Agaricomycotina</taxon>
        <taxon>Agaricomycetes</taxon>
        <taxon>Agaricomycetidae</taxon>
        <taxon>Agaricales</taxon>
        <taxon>Marasmiineae</taxon>
        <taxon>Mycenaceae</taxon>
        <taxon>Mycena</taxon>
    </lineage>
</organism>
<accession>A0AAD7IL81</accession>
<dbReference type="AlphaFoldDB" id="A0AAD7IL81"/>
<keyword evidence="2" id="KW-1185">Reference proteome</keyword>
<sequence>MYLASVLSNRPTQQSRPNFVDLNSIQFTTFVAAIFVLRLPAEQEKQSYGFPLSLVRGVEPPDLTRSHWAITSSKQAGGCGGARKISGFVNVPRKYPAKRNPPLHTQPAAGVEPRVSLLIFAEAQVAGGGRERAVRLFGGSKGGGSTNSISVQSDVPNGCGESNPDSESLFDLSLNGSTPHPGNYLRPSVRHVLNFMWFAGASPRAGFNFHVFKFISSTSAKKRCIPIHIRILRLEEVDVYAFKYWLTYRDPGLRECTRKNINIDATAGCGESNPTHTVAFQFVAKLQLAIFRREEVDVYTFKY</sequence>
<dbReference type="EMBL" id="JARKIB010000087">
    <property type="protein sequence ID" value="KAJ7744355.1"/>
    <property type="molecule type" value="Genomic_DNA"/>
</dbReference>
<protein>
    <submittedName>
        <fullName evidence="1">Uncharacterized protein</fullName>
    </submittedName>
</protein>
<evidence type="ECO:0000313" key="1">
    <source>
        <dbReference type="EMBL" id="KAJ7744355.1"/>
    </source>
</evidence>
<comment type="caution">
    <text evidence="1">The sequence shown here is derived from an EMBL/GenBank/DDBJ whole genome shotgun (WGS) entry which is preliminary data.</text>
</comment>
<reference evidence="1" key="1">
    <citation type="submission" date="2023-03" db="EMBL/GenBank/DDBJ databases">
        <title>Massive genome expansion in bonnet fungi (Mycena s.s.) driven by repeated elements and novel gene families across ecological guilds.</title>
        <authorList>
            <consortium name="Lawrence Berkeley National Laboratory"/>
            <person name="Harder C.B."/>
            <person name="Miyauchi S."/>
            <person name="Viragh M."/>
            <person name="Kuo A."/>
            <person name="Thoen E."/>
            <person name="Andreopoulos B."/>
            <person name="Lu D."/>
            <person name="Skrede I."/>
            <person name="Drula E."/>
            <person name="Henrissat B."/>
            <person name="Morin E."/>
            <person name="Kohler A."/>
            <person name="Barry K."/>
            <person name="LaButti K."/>
            <person name="Morin E."/>
            <person name="Salamov A."/>
            <person name="Lipzen A."/>
            <person name="Mereny Z."/>
            <person name="Hegedus B."/>
            <person name="Baldrian P."/>
            <person name="Stursova M."/>
            <person name="Weitz H."/>
            <person name="Taylor A."/>
            <person name="Grigoriev I.V."/>
            <person name="Nagy L.G."/>
            <person name="Martin F."/>
            <person name="Kauserud H."/>
        </authorList>
    </citation>
    <scope>NUCLEOTIDE SEQUENCE</scope>
    <source>
        <strain evidence="1">CBHHK182m</strain>
    </source>
</reference>
<gene>
    <name evidence="1" type="ORF">B0H16DRAFT_1693207</name>
</gene>
<name>A0AAD7IL81_9AGAR</name>
<dbReference type="Proteomes" id="UP001215598">
    <property type="component" value="Unassembled WGS sequence"/>
</dbReference>
<evidence type="ECO:0000313" key="2">
    <source>
        <dbReference type="Proteomes" id="UP001215598"/>
    </source>
</evidence>